<dbReference type="InterPro" id="IPR029033">
    <property type="entry name" value="His_PPase_superfam"/>
</dbReference>
<dbReference type="InterPro" id="IPR045160">
    <property type="entry name" value="ATG16"/>
</dbReference>
<dbReference type="GO" id="GO:0003824">
    <property type="term" value="F:catalytic activity"/>
    <property type="evidence" value="ECO:0007669"/>
    <property type="project" value="InterPro"/>
</dbReference>
<feature type="coiled-coil region" evidence="4">
    <location>
        <begin position="400"/>
        <end position="441"/>
    </location>
</feature>
<dbReference type="STRING" id="296587.C1E7W8"/>
<dbReference type="RefSeq" id="XP_002502794.1">
    <property type="nucleotide sequence ID" value="XM_002502748.1"/>
</dbReference>
<dbReference type="SMART" id="SM00320">
    <property type="entry name" value="WD40"/>
    <property type="match status" value="7"/>
</dbReference>
<dbReference type="EMBL" id="CP001327">
    <property type="protein sequence ID" value="ACO64052.1"/>
    <property type="molecule type" value="Genomic_DNA"/>
</dbReference>
<dbReference type="PROSITE" id="PS50082">
    <property type="entry name" value="WD_REPEATS_2"/>
    <property type="match status" value="5"/>
</dbReference>
<evidence type="ECO:0000313" key="8">
    <source>
        <dbReference type="Proteomes" id="UP000002009"/>
    </source>
</evidence>
<dbReference type="PANTHER" id="PTHR19878:SF8">
    <property type="entry name" value="AUTOPHAGY-RELATED 16, ISOFORM F"/>
    <property type="match status" value="1"/>
</dbReference>
<dbReference type="Pfam" id="PF00300">
    <property type="entry name" value="His_Phos_1"/>
    <property type="match status" value="1"/>
</dbReference>
<dbReference type="PROSITE" id="PS50294">
    <property type="entry name" value="WD_REPEATS_REGION"/>
    <property type="match status" value="1"/>
</dbReference>
<dbReference type="SMART" id="SM00855">
    <property type="entry name" value="PGAM"/>
    <property type="match status" value="1"/>
</dbReference>
<dbReference type="Pfam" id="PF00400">
    <property type="entry name" value="WD40"/>
    <property type="match status" value="4"/>
</dbReference>
<dbReference type="GO" id="GO:0000045">
    <property type="term" value="P:autophagosome assembly"/>
    <property type="evidence" value="ECO:0007669"/>
    <property type="project" value="InterPro"/>
</dbReference>
<evidence type="ECO:0000256" key="1">
    <source>
        <dbReference type="ARBA" id="ARBA00022574"/>
    </source>
</evidence>
<sequence length="935" mass="99965">MSDGHSGLPGTVEEVAAEVPKTQRLFPIFAKGRKTVHLVRHGQSTYNEAISGPGSWNEPNIFDAPLTKLGRSQATALGSFLAKLPKDAVWVTSPLTRAMETCVYGYKASLQVKAAQRRKAASMREAAIGLASHQKTGSGLPPSGRRRSRLSNGGLPSGVGTSRASDENGYLDGDPMLGTTPAPNRIDEIDEPGSRDAGAVSGGKYPAAVANGYGEERTPAPVREPLRTVGSDLGELAPDANGASPCDSDLDQAEMMAWGDKVFVSHHLSEKLSTSGDIGRCKGVLMNEFPLLAGGLSRLPGDVWWYNQHHRPNDAERQQFLSHEPTQKFKDRVERFRSWLTSRDEKVFVVFGHSTFFKQLTGGHRSLKNCEGDSAATLLAKLQARNRVEVDAFRAVFEAHAGAQRQARVLQERVATLNRRCAELSEGKEKAEADLKTANEAAAKGTAVKDQSARISELQTELAASYKQHAESSQQVIAAKEQQAKAEDELVTAQNALAIAERERDEARERGSELEAALEEFRAAAETATSEAEARLLARNEAVAKAEAMETENASLVERLMQMKMAEAEKMNEINDLYDDLQRQKKSAEMRAIASDLSAASAESMSSLAAAVGGANAFGSVYFPARKRLAIRANVGGTHRVAFTPGGDVLATAGDDRTVALFDAGSGNPTGPERLTAATGALLDVDFSGGDSGGAGSDVLMVLGAGTDRALRLWDATTGRTRHTLTGHAEKVVSAKFCPWNYARAVSCSHDRTIKVWDLERGFCKASIMCASNCNSVTYGESAAVVISGHYDGAARIWDLRQKPGGACDPVEVRGHSQHVTAVTMMPTNRGQFITSSRDNTLKLVDLRSGRAEVVRTLKASGYRSGTQWANPCVAPDGRHVVAGGADGGVFVWNLIDGGLKVTLRGHDVAVATCAWSQSGLVTADKNGVAIVWSG</sequence>
<reference evidence="7 8" key="1">
    <citation type="journal article" date="2009" name="Science">
        <title>Green evolution and dynamic adaptations revealed by genomes of the marine picoeukaryotes Micromonas.</title>
        <authorList>
            <person name="Worden A.Z."/>
            <person name="Lee J.H."/>
            <person name="Mock T."/>
            <person name="Rouze P."/>
            <person name="Simmons M.P."/>
            <person name="Aerts A.L."/>
            <person name="Allen A.E."/>
            <person name="Cuvelier M.L."/>
            <person name="Derelle E."/>
            <person name="Everett M.V."/>
            <person name="Foulon E."/>
            <person name="Grimwood J."/>
            <person name="Gundlach H."/>
            <person name="Henrissat B."/>
            <person name="Napoli C."/>
            <person name="McDonald S.M."/>
            <person name="Parker M.S."/>
            <person name="Rombauts S."/>
            <person name="Salamov A."/>
            <person name="Von Dassow P."/>
            <person name="Badger J.H."/>
            <person name="Coutinho P.M."/>
            <person name="Demir E."/>
            <person name="Dubchak I."/>
            <person name="Gentemann C."/>
            <person name="Eikrem W."/>
            <person name="Gready J.E."/>
            <person name="John U."/>
            <person name="Lanier W."/>
            <person name="Lindquist E.A."/>
            <person name="Lucas S."/>
            <person name="Mayer K.F."/>
            <person name="Moreau H."/>
            <person name="Not F."/>
            <person name="Otillar R."/>
            <person name="Panaud O."/>
            <person name="Pangilinan J."/>
            <person name="Paulsen I."/>
            <person name="Piegu B."/>
            <person name="Poliakov A."/>
            <person name="Robbens S."/>
            <person name="Schmutz J."/>
            <person name="Toulza E."/>
            <person name="Wyss T."/>
            <person name="Zelensky A."/>
            <person name="Zhou K."/>
            <person name="Armbrust E.V."/>
            <person name="Bhattacharya D."/>
            <person name="Goodenough U.W."/>
            <person name="Van de Peer Y."/>
            <person name="Grigoriev I.V."/>
        </authorList>
    </citation>
    <scope>NUCLEOTIDE SEQUENCE [LARGE SCALE GENOMIC DNA]</scope>
    <source>
        <strain evidence="8">RCC299 / NOUM17</strain>
    </source>
</reference>
<evidence type="ECO:0000256" key="3">
    <source>
        <dbReference type="PROSITE-ProRule" id="PRU00221"/>
    </source>
</evidence>
<name>C1E7W8_MICCC</name>
<feature type="repeat" description="WD" evidence="3">
    <location>
        <begin position="725"/>
        <end position="767"/>
    </location>
</feature>
<dbReference type="Gene3D" id="2.130.10.10">
    <property type="entry name" value="YVTN repeat-like/Quinoprotein amine dehydrogenase"/>
    <property type="match status" value="3"/>
</dbReference>
<organism evidence="7 8">
    <name type="scientific">Micromonas commoda (strain RCC299 / NOUM17 / CCMP2709)</name>
    <name type="common">Picoplanktonic green alga</name>
    <dbReference type="NCBI Taxonomy" id="296587"/>
    <lineage>
        <taxon>Eukaryota</taxon>
        <taxon>Viridiplantae</taxon>
        <taxon>Chlorophyta</taxon>
        <taxon>Mamiellophyceae</taxon>
        <taxon>Mamiellales</taxon>
        <taxon>Mamiellaceae</taxon>
        <taxon>Micromonas</taxon>
    </lineage>
</organism>
<dbReference type="PRINTS" id="PR00320">
    <property type="entry name" value="GPROTEINBRPT"/>
</dbReference>
<dbReference type="InterPro" id="IPR020472">
    <property type="entry name" value="WD40_PAC1"/>
</dbReference>
<protein>
    <recommendedName>
        <fullName evidence="6">Autophagy-related protein 16 domain-containing protein</fullName>
    </recommendedName>
</protein>
<dbReference type="KEGG" id="mis:MICPUN_100899"/>
<dbReference type="AlphaFoldDB" id="C1E7W8"/>
<keyword evidence="2" id="KW-0677">Repeat</keyword>
<keyword evidence="8" id="KW-1185">Reference proteome</keyword>
<gene>
    <name evidence="7" type="ORF">MICPUN_100899</name>
</gene>
<dbReference type="eggNOG" id="KOG0288">
    <property type="taxonomic scope" value="Eukaryota"/>
</dbReference>
<dbReference type="Proteomes" id="UP000002009">
    <property type="component" value="Chromosome 6"/>
</dbReference>
<dbReference type="PROSITE" id="PS00175">
    <property type="entry name" value="PG_MUTASE"/>
    <property type="match status" value="1"/>
</dbReference>
<dbReference type="PANTHER" id="PTHR19878">
    <property type="entry name" value="AUTOPHAGY PROTEIN 16-LIKE"/>
    <property type="match status" value="1"/>
</dbReference>
<feature type="repeat" description="WD" evidence="3">
    <location>
        <begin position="701"/>
        <end position="724"/>
    </location>
</feature>
<dbReference type="PROSITE" id="PS00678">
    <property type="entry name" value="WD_REPEATS_1"/>
    <property type="match status" value="1"/>
</dbReference>
<feature type="coiled-coil region" evidence="4">
    <location>
        <begin position="469"/>
        <end position="591"/>
    </location>
</feature>
<evidence type="ECO:0000256" key="4">
    <source>
        <dbReference type="SAM" id="Coils"/>
    </source>
</evidence>
<dbReference type="InterPro" id="IPR019775">
    <property type="entry name" value="WD40_repeat_CS"/>
</dbReference>
<evidence type="ECO:0000256" key="2">
    <source>
        <dbReference type="ARBA" id="ARBA00022737"/>
    </source>
</evidence>
<accession>C1E7W8</accession>
<evidence type="ECO:0000313" key="7">
    <source>
        <dbReference type="EMBL" id="ACO64052.1"/>
    </source>
</evidence>
<evidence type="ECO:0000259" key="6">
    <source>
        <dbReference type="Pfam" id="PF08614"/>
    </source>
</evidence>
<feature type="repeat" description="WD" evidence="3">
    <location>
        <begin position="876"/>
        <end position="895"/>
    </location>
</feature>
<dbReference type="Gene3D" id="3.40.50.1240">
    <property type="entry name" value="Phosphoglycerate mutase-like"/>
    <property type="match status" value="1"/>
</dbReference>
<dbReference type="CDD" id="cd00200">
    <property type="entry name" value="WD40"/>
    <property type="match status" value="1"/>
</dbReference>
<evidence type="ECO:0000256" key="5">
    <source>
        <dbReference type="SAM" id="MobiDB-lite"/>
    </source>
</evidence>
<dbReference type="GeneID" id="8244082"/>
<dbReference type="CDD" id="cd07067">
    <property type="entry name" value="HP_PGM_like"/>
    <property type="match status" value="1"/>
</dbReference>
<feature type="domain" description="Autophagy-related protein 16" evidence="6">
    <location>
        <begin position="378"/>
        <end position="572"/>
    </location>
</feature>
<dbReference type="InterPro" id="IPR015943">
    <property type="entry name" value="WD40/YVTN_repeat-like_dom_sf"/>
</dbReference>
<dbReference type="OrthoDB" id="506888at2759"/>
<dbReference type="InterPro" id="IPR001680">
    <property type="entry name" value="WD40_rpt"/>
</dbReference>
<feature type="repeat" description="WD" evidence="3">
    <location>
        <begin position="813"/>
        <end position="855"/>
    </location>
</feature>
<feature type="repeat" description="WD" evidence="3">
    <location>
        <begin position="776"/>
        <end position="801"/>
    </location>
</feature>
<dbReference type="SUPFAM" id="SSF50978">
    <property type="entry name" value="WD40 repeat-like"/>
    <property type="match status" value="1"/>
</dbReference>
<keyword evidence="4" id="KW-0175">Coiled coil</keyword>
<dbReference type="InterPro" id="IPR036322">
    <property type="entry name" value="WD40_repeat_dom_sf"/>
</dbReference>
<dbReference type="Pfam" id="PF08614">
    <property type="entry name" value="ATG16"/>
    <property type="match status" value="1"/>
</dbReference>
<dbReference type="InterPro" id="IPR013078">
    <property type="entry name" value="His_Pase_superF_clade-1"/>
</dbReference>
<dbReference type="SUPFAM" id="SSF53254">
    <property type="entry name" value="Phosphoglycerate mutase-like"/>
    <property type="match status" value="1"/>
</dbReference>
<proteinExistence type="predicted"/>
<feature type="region of interest" description="Disordered" evidence="5">
    <location>
        <begin position="129"/>
        <end position="203"/>
    </location>
</feature>
<dbReference type="FunCoup" id="C1E7W8">
    <property type="interactions" value="1442"/>
</dbReference>
<dbReference type="InParanoid" id="C1E7W8"/>
<keyword evidence="1 3" id="KW-0853">WD repeat</keyword>
<dbReference type="InterPro" id="IPR001345">
    <property type="entry name" value="PG/BPGM_mutase_AS"/>
</dbReference>
<dbReference type="InterPro" id="IPR013923">
    <property type="entry name" value="Autophagy-rel_prot_16_dom"/>
</dbReference>